<accession>A0A9Q3JYW8</accession>
<gene>
    <name evidence="1" type="ORF">O181_109987</name>
</gene>
<dbReference type="PANTHER" id="PTHR11439:SF467">
    <property type="entry name" value="INTEGRASE CATALYTIC DOMAIN-CONTAINING PROTEIN"/>
    <property type="match status" value="1"/>
</dbReference>
<proteinExistence type="predicted"/>
<evidence type="ECO:0000313" key="1">
    <source>
        <dbReference type="EMBL" id="MBW0570272.1"/>
    </source>
</evidence>
<sequence>MGACKPILTPQVPLSKLLPLGITDSEPAKPHYWRDVGLLNYLVACTRPDLAYSASCLSQFLSFSSHDHELPLMHILLYLEGMSTWGLWIGRQGDNFSIFAYFNSDRGSNDDSRSFSGSFVFLYGLIGWKTMKQ</sequence>
<dbReference type="AlphaFoldDB" id="A0A9Q3JYW8"/>
<name>A0A9Q3JYW8_9BASI</name>
<evidence type="ECO:0008006" key="3">
    <source>
        <dbReference type="Google" id="ProtNLM"/>
    </source>
</evidence>
<comment type="caution">
    <text evidence="1">The sequence shown here is derived from an EMBL/GenBank/DDBJ whole genome shotgun (WGS) entry which is preliminary data.</text>
</comment>
<organism evidence="1 2">
    <name type="scientific">Austropuccinia psidii MF-1</name>
    <dbReference type="NCBI Taxonomy" id="1389203"/>
    <lineage>
        <taxon>Eukaryota</taxon>
        <taxon>Fungi</taxon>
        <taxon>Dikarya</taxon>
        <taxon>Basidiomycota</taxon>
        <taxon>Pucciniomycotina</taxon>
        <taxon>Pucciniomycetes</taxon>
        <taxon>Pucciniales</taxon>
        <taxon>Sphaerophragmiaceae</taxon>
        <taxon>Austropuccinia</taxon>
    </lineage>
</organism>
<protein>
    <recommendedName>
        <fullName evidence="3">Mitochondrial protein</fullName>
    </recommendedName>
</protein>
<dbReference type="OrthoDB" id="3344688at2759"/>
<reference evidence="1" key="1">
    <citation type="submission" date="2021-03" db="EMBL/GenBank/DDBJ databases">
        <title>Draft genome sequence of rust myrtle Austropuccinia psidii MF-1, a brazilian biotype.</title>
        <authorList>
            <person name="Quecine M.C."/>
            <person name="Pachon D.M.R."/>
            <person name="Bonatelli M.L."/>
            <person name="Correr F.H."/>
            <person name="Franceschini L.M."/>
            <person name="Leite T.F."/>
            <person name="Margarido G.R.A."/>
            <person name="Almeida C.A."/>
            <person name="Ferrarezi J.A."/>
            <person name="Labate C.A."/>
        </authorList>
    </citation>
    <scope>NUCLEOTIDE SEQUENCE</scope>
    <source>
        <strain evidence="1">MF-1</strain>
    </source>
</reference>
<dbReference type="EMBL" id="AVOT02085929">
    <property type="protein sequence ID" value="MBW0570272.1"/>
    <property type="molecule type" value="Genomic_DNA"/>
</dbReference>
<keyword evidence="2" id="KW-1185">Reference proteome</keyword>
<dbReference type="Proteomes" id="UP000765509">
    <property type="component" value="Unassembled WGS sequence"/>
</dbReference>
<dbReference type="PANTHER" id="PTHR11439">
    <property type="entry name" value="GAG-POL-RELATED RETROTRANSPOSON"/>
    <property type="match status" value="1"/>
</dbReference>
<evidence type="ECO:0000313" key="2">
    <source>
        <dbReference type="Proteomes" id="UP000765509"/>
    </source>
</evidence>